<dbReference type="RefSeq" id="WP_104326706.1">
    <property type="nucleotide sequence ID" value="NZ_PSUL01000033.1"/>
</dbReference>
<feature type="transmembrane region" description="Helical" evidence="6">
    <location>
        <begin position="81"/>
        <end position="100"/>
    </location>
</feature>
<sequence length="451" mass="45154">MTSTSALTRPQLVAWRNAVFTIFVLSGISIATWVSRTPAIRDELELSTAGVGLLILSMSIGAIVGLALSTPVMGAIGARRGMALGLTVSAAGLAVLGVSADVIGVLPAAFAGMAMLGFGNGAVDVMMNVEGAANEAAFGKTLLPLFHAFFSLGTVAGALIGAGASALAVPVAAHLGAIAVLIVVTAVVAIRFVPVREELDTAGAATTVKPPVRERVAASLGVWRDGRLVLIGLIMLGMAFAEGSANDWLTLAMVDGHGTDKTTAAVVFGVFVAAMTVGRVIGGPVLDRFGRVPVLRASAGLAIAGILLFILAPVDALVVVGAVAWGLGCSLGFPVGMSAAAEGPHSAARVSAVAMLGYVAFLVGPPAIGFLGEHYGLLNALFLVLALVVMAGLASPAARRRPHASPPRAPPPAAPPPPRHPPAPPPPPPPPPPPSPPPPPPPPPPPAPPPP</sequence>
<feature type="transmembrane region" description="Helical" evidence="6">
    <location>
        <begin position="318"/>
        <end position="340"/>
    </location>
</feature>
<feature type="transmembrane region" description="Helical" evidence="6">
    <location>
        <begin position="141"/>
        <end position="165"/>
    </location>
</feature>
<feature type="domain" description="Major facilitator superfamily (MFS) profile" evidence="7">
    <location>
        <begin position="15"/>
        <end position="403"/>
    </location>
</feature>
<keyword evidence="3 6" id="KW-1133">Transmembrane helix</keyword>
<dbReference type="GO" id="GO:0005886">
    <property type="term" value="C:plasma membrane"/>
    <property type="evidence" value="ECO:0007669"/>
    <property type="project" value="UniProtKB-SubCell"/>
</dbReference>
<keyword evidence="4 6" id="KW-0472">Membrane</keyword>
<feature type="region of interest" description="Disordered" evidence="5">
    <location>
        <begin position="398"/>
        <end position="451"/>
    </location>
</feature>
<comment type="caution">
    <text evidence="8">The sequence shown here is derived from an EMBL/GenBank/DDBJ whole genome shotgun (WGS) entry which is preliminary data.</text>
</comment>
<dbReference type="InterPro" id="IPR051788">
    <property type="entry name" value="MFS_Transporter"/>
</dbReference>
<evidence type="ECO:0000256" key="2">
    <source>
        <dbReference type="ARBA" id="ARBA00022692"/>
    </source>
</evidence>
<feature type="compositionally biased region" description="Pro residues" evidence="5">
    <location>
        <begin position="404"/>
        <end position="451"/>
    </location>
</feature>
<dbReference type="AlphaFoldDB" id="A0ABD6W6M5"/>
<feature type="transmembrane region" description="Helical" evidence="6">
    <location>
        <begin position="12"/>
        <end position="34"/>
    </location>
</feature>
<feature type="transmembrane region" description="Helical" evidence="6">
    <location>
        <begin position="228"/>
        <end position="245"/>
    </location>
</feature>
<feature type="non-terminal residue" evidence="8">
    <location>
        <position position="451"/>
    </location>
</feature>
<evidence type="ECO:0000256" key="5">
    <source>
        <dbReference type="SAM" id="MobiDB-lite"/>
    </source>
</evidence>
<proteinExistence type="predicted"/>
<feature type="transmembrane region" description="Helical" evidence="6">
    <location>
        <begin position="265"/>
        <end position="282"/>
    </location>
</feature>
<dbReference type="Gene3D" id="1.20.1250.20">
    <property type="entry name" value="MFS general substrate transporter like domains"/>
    <property type="match status" value="2"/>
</dbReference>
<feature type="transmembrane region" description="Helical" evidence="6">
    <location>
        <begin position="46"/>
        <end position="69"/>
    </location>
</feature>
<gene>
    <name evidence="8" type="ORF">C5C04_12195</name>
</gene>
<organism evidence="8 9">
    <name type="scientific">Rathayibacter rathayi</name>
    <name type="common">Corynebacterium rathayi</name>
    <dbReference type="NCBI Taxonomy" id="33887"/>
    <lineage>
        <taxon>Bacteria</taxon>
        <taxon>Bacillati</taxon>
        <taxon>Actinomycetota</taxon>
        <taxon>Actinomycetes</taxon>
        <taxon>Micrococcales</taxon>
        <taxon>Microbacteriaceae</taxon>
        <taxon>Rathayibacter</taxon>
    </lineage>
</organism>
<dbReference type="PANTHER" id="PTHR23514">
    <property type="entry name" value="BYPASS OF STOP CODON PROTEIN 6"/>
    <property type="match status" value="1"/>
</dbReference>
<dbReference type="SUPFAM" id="SSF103473">
    <property type="entry name" value="MFS general substrate transporter"/>
    <property type="match status" value="1"/>
</dbReference>
<feature type="transmembrane region" description="Helical" evidence="6">
    <location>
        <begin position="106"/>
        <end position="129"/>
    </location>
</feature>
<dbReference type="PROSITE" id="PS50850">
    <property type="entry name" value="MFS"/>
    <property type="match status" value="1"/>
</dbReference>
<dbReference type="InterPro" id="IPR036259">
    <property type="entry name" value="MFS_trans_sf"/>
</dbReference>
<dbReference type="Proteomes" id="UP000237881">
    <property type="component" value="Unassembled WGS sequence"/>
</dbReference>
<comment type="subcellular location">
    <subcellularLocation>
        <location evidence="1">Cell membrane</location>
        <topology evidence="1">Multi-pass membrane protein</topology>
    </subcellularLocation>
</comment>
<dbReference type="InterPro" id="IPR011701">
    <property type="entry name" value="MFS"/>
</dbReference>
<dbReference type="Pfam" id="PF07690">
    <property type="entry name" value="MFS_1"/>
    <property type="match status" value="1"/>
</dbReference>
<evidence type="ECO:0000313" key="8">
    <source>
        <dbReference type="EMBL" id="PPF11494.1"/>
    </source>
</evidence>
<dbReference type="PRINTS" id="PR01217">
    <property type="entry name" value="PRICHEXTENSN"/>
</dbReference>
<evidence type="ECO:0000256" key="1">
    <source>
        <dbReference type="ARBA" id="ARBA00004651"/>
    </source>
</evidence>
<feature type="transmembrane region" description="Helical" evidence="6">
    <location>
        <begin position="352"/>
        <end position="371"/>
    </location>
</feature>
<dbReference type="CDD" id="cd17393">
    <property type="entry name" value="MFS_MosC_like"/>
    <property type="match status" value="1"/>
</dbReference>
<evidence type="ECO:0000256" key="4">
    <source>
        <dbReference type="ARBA" id="ARBA00023136"/>
    </source>
</evidence>
<accession>A0ABD6W6M5</accession>
<feature type="transmembrane region" description="Helical" evidence="6">
    <location>
        <begin position="377"/>
        <end position="398"/>
    </location>
</feature>
<keyword evidence="2 6" id="KW-0812">Transmembrane</keyword>
<evidence type="ECO:0000259" key="7">
    <source>
        <dbReference type="PROSITE" id="PS50850"/>
    </source>
</evidence>
<evidence type="ECO:0000256" key="6">
    <source>
        <dbReference type="SAM" id="Phobius"/>
    </source>
</evidence>
<evidence type="ECO:0000313" key="9">
    <source>
        <dbReference type="Proteomes" id="UP000237881"/>
    </source>
</evidence>
<protein>
    <submittedName>
        <fullName evidence="8">MFS transporter</fullName>
    </submittedName>
</protein>
<dbReference type="PANTHER" id="PTHR23514:SF13">
    <property type="entry name" value="INNER MEMBRANE PROTEIN YBJJ"/>
    <property type="match status" value="1"/>
</dbReference>
<name>A0ABD6W6M5_RATRA</name>
<evidence type="ECO:0000256" key="3">
    <source>
        <dbReference type="ARBA" id="ARBA00022989"/>
    </source>
</evidence>
<dbReference type="InterPro" id="IPR020846">
    <property type="entry name" value="MFS_dom"/>
</dbReference>
<reference evidence="8 9" key="1">
    <citation type="submission" date="2018-02" db="EMBL/GenBank/DDBJ databases">
        <title>Bacteriophage NCPPB3778 and a type I-E CRISPR drive the evolution of the US Biological Select Agent, Rathayibacter toxicus.</title>
        <authorList>
            <person name="Davis E.W.II."/>
            <person name="Tabima J.F."/>
            <person name="Weisberg A.J."/>
            <person name="Lopes L.D."/>
            <person name="Wiseman M.S."/>
            <person name="Wiseman M.S."/>
            <person name="Pupko T."/>
            <person name="Belcher M.S."/>
            <person name="Sechler A.J."/>
            <person name="Tancos M.A."/>
            <person name="Schroeder B.K."/>
            <person name="Murray T.D."/>
            <person name="Luster D.G."/>
            <person name="Schneider W.L."/>
            <person name="Rogers E."/>
            <person name="Andreote F.D."/>
            <person name="Grunwald N.J."/>
            <person name="Putnam M.L."/>
            <person name="Chang J.H."/>
        </authorList>
    </citation>
    <scope>NUCLEOTIDE SEQUENCE [LARGE SCALE GENOMIC DNA]</scope>
    <source>
        <strain evidence="8 9">AY1I9</strain>
    </source>
</reference>
<feature type="transmembrane region" description="Helical" evidence="6">
    <location>
        <begin position="171"/>
        <end position="193"/>
    </location>
</feature>
<dbReference type="EMBL" id="PSUL01000033">
    <property type="protein sequence ID" value="PPF11494.1"/>
    <property type="molecule type" value="Genomic_DNA"/>
</dbReference>
<feature type="transmembrane region" description="Helical" evidence="6">
    <location>
        <begin position="294"/>
        <end position="312"/>
    </location>
</feature>